<organism evidence="1 2">
    <name type="scientific">Actinoplanes cyaneus</name>
    <dbReference type="NCBI Taxonomy" id="52696"/>
    <lineage>
        <taxon>Bacteria</taxon>
        <taxon>Bacillati</taxon>
        <taxon>Actinomycetota</taxon>
        <taxon>Actinomycetes</taxon>
        <taxon>Micromonosporales</taxon>
        <taxon>Micromonosporaceae</taxon>
        <taxon>Actinoplanes</taxon>
    </lineage>
</organism>
<evidence type="ECO:0000313" key="2">
    <source>
        <dbReference type="Proteomes" id="UP000619479"/>
    </source>
</evidence>
<sequence>MSGNYRNPGPSQQMSTPINVLLRGHLGSGRAVALATATSATIVIGDDEQQLDLSAKAGRLLAESAAVVHAQVAGQAQVVNLG</sequence>
<keyword evidence="2" id="KW-1185">Reference proteome</keyword>
<comment type="caution">
    <text evidence="1">The sequence shown here is derived from an EMBL/GenBank/DDBJ whole genome shotgun (WGS) entry which is preliminary data.</text>
</comment>
<name>A0A919IKB1_9ACTN</name>
<dbReference type="Proteomes" id="UP000619479">
    <property type="component" value="Unassembled WGS sequence"/>
</dbReference>
<evidence type="ECO:0000313" key="1">
    <source>
        <dbReference type="EMBL" id="GID66822.1"/>
    </source>
</evidence>
<dbReference type="EMBL" id="BOMH01000036">
    <property type="protein sequence ID" value="GID66822.1"/>
    <property type="molecule type" value="Genomic_DNA"/>
</dbReference>
<accession>A0A919IKB1</accession>
<protein>
    <submittedName>
        <fullName evidence="1">Uncharacterized protein</fullName>
    </submittedName>
</protein>
<gene>
    <name evidence="1" type="ORF">Acy02nite_47030</name>
</gene>
<proteinExistence type="predicted"/>
<dbReference type="AlphaFoldDB" id="A0A919IKB1"/>
<reference evidence="1" key="1">
    <citation type="submission" date="2021-01" db="EMBL/GenBank/DDBJ databases">
        <title>Whole genome shotgun sequence of Actinoplanes cyaneus NBRC 14990.</title>
        <authorList>
            <person name="Komaki H."/>
            <person name="Tamura T."/>
        </authorList>
    </citation>
    <scope>NUCLEOTIDE SEQUENCE</scope>
    <source>
        <strain evidence="1">NBRC 14990</strain>
    </source>
</reference>